<dbReference type="SUPFAM" id="SSF54928">
    <property type="entry name" value="RNA-binding domain, RBD"/>
    <property type="match status" value="1"/>
</dbReference>
<organism evidence="5 6">
    <name type="scientific">Puccinia graminis f. sp. tritici</name>
    <dbReference type="NCBI Taxonomy" id="56615"/>
    <lineage>
        <taxon>Eukaryota</taxon>
        <taxon>Fungi</taxon>
        <taxon>Dikarya</taxon>
        <taxon>Basidiomycota</taxon>
        <taxon>Pucciniomycotina</taxon>
        <taxon>Pucciniomycetes</taxon>
        <taxon>Pucciniales</taxon>
        <taxon>Pucciniaceae</taxon>
        <taxon>Puccinia</taxon>
    </lineage>
</organism>
<evidence type="ECO:0000313" key="6">
    <source>
        <dbReference type="Proteomes" id="UP000324748"/>
    </source>
</evidence>
<dbReference type="GO" id="GO:0003729">
    <property type="term" value="F:mRNA binding"/>
    <property type="evidence" value="ECO:0007669"/>
    <property type="project" value="TreeGrafter"/>
</dbReference>
<dbReference type="PROSITE" id="PS50102">
    <property type="entry name" value="RRM"/>
    <property type="match status" value="1"/>
</dbReference>
<sequence>MLVKHSGSYSTSRGYERLKGRRAPLYTNQQTEQTAFGDSFNDQRFPFLVSGRAVHKNDWAVPSNGLGPLSESPCGPINHRLMAEYRAQGNTEPMPLINRIMPASQQTTKINIANLAEGTSLADVMTSFSQFGKIMRCSLKQHYDGQDTSVSATVEFLSYTSAVSAVEELDGATADGLCLHVKLVRVVRPPVHIPTKQEAQDGSPLLHRISKRPRA</sequence>
<dbReference type="AlphaFoldDB" id="A0A5B0QWD1"/>
<proteinExistence type="predicted"/>
<feature type="domain" description="RRM" evidence="4">
    <location>
        <begin position="108"/>
        <end position="186"/>
    </location>
</feature>
<dbReference type="Gene3D" id="3.30.70.330">
    <property type="match status" value="1"/>
</dbReference>
<dbReference type="OrthoDB" id="6159137at2759"/>
<keyword evidence="6" id="KW-1185">Reference proteome</keyword>
<dbReference type="CDD" id="cd00590">
    <property type="entry name" value="RRM_SF"/>
    <property type="match status" value="1"/>
</dbReference>
<dbReference type="InterPro" id="IPR012677">
    <property type="entry name" value="Nucleotide-bd_a/b_plait_sf"/>
</dbReference>
<name>A0A5B0QWD1_PUCGR</name>
<evidence type="ECO:0000256" key="1">
    <source>
        <dbReference type="ARBA" id="ARBA00022884"/>
    </source>
</evidence>
<reference evidence="5 6" key="1">
    <citation type="submission" date="2019-05" db="EMBL/GenBank/DDBJ databases">
        <title>Emergence of the Ug99 lineage of the wheat stem rust pathogen through somatic hybridization.</title>
        <authorList>
            <person name="Li F."/>
            <person name="Upadhyaya N.M."/>
            <person name="Sperschneider J."/>
            <person name="Matny O."/>
            <person name="Nguyen-Phuc H."/>
            <person name="Mago R."/>
            <person name="Raley C."/>
            <person name="Miller M.E."/>
            <person name="Silverstein K.A.T."/>
            <person name="Henningsen E."/>
            <person name="Hirsch C.D."/>
            <person name="Visser B."/>
            <person name="Pretorius Z.A."/>
            <person name="Steffenson B.J."/>
            <person name="Schwessinger B."/>
            <person name="Dodds P.N."/>
            <person name="Figueroa M."/>
        </authorList>
    </citation>
    <scope>NUCLEOTIDE SEQUENCE [LARGE SCALE GENOMIC DNA]</scope>
    <source>
        <strain evidence="5">21-0</strain>
    </source>
</reference>
<protein>
    <recommendedName>
        <fullName evidence="4">RRM domain-containing protein</fullName>
    </recommendedName>
</protein>
<feature type="region of interest" description="Disordered" evidence="3">
    <location>
        <begin position="194"/>
        <end position="215"/>
    </location>
</feature>
<dbReference type="InterPro" id="IPR000504">
    <property type="entry name" value="RRM_dom"/>
</dbReference>
<evidence type="ECO:0000313" key="5">
    <source>
        <dbReference type="EMBL" id="KAA1117596.1"/>
    </source>
</evidence>
<dbReference type="PANTHER" id="PTHR19965">
    <property type="entry name" value="RNA AND EXPORT FACTOR BINDING PROTEIN"/>
    <property type="match status" value="1"/>
</dbReference>
<dbReference type="Proteomes" id="UP000324748">
    <property type="component" value="Unassembled WGS sequence"/>
</dbReference>
<dbReference type="InterPro" id="IPR035979">
    <property type="entry name" value="RBD_domain_sf"/>
</dbReference>
<comment type="caution">
    <text evidence="5">The sequence shown here is derived from an EMBL/GenBank/DDBJ whole genome shotgun (WGS) entry which is preliminary data.</text>
</comment>
<dbReference type="GO" id="GO:0006406">
    <property type="term" value="P:mRNA export from nucleus"/>
    <property type="evidence" value="ECO:0007669"/>
    <property type="project" value="TreeGrafter"/>
</dbReference>
<accession>A0A5B0QWD1</accession>
<dbReference type="GO" id="GO:0005634">
    <property type="term" value="C:nucleus"/>
    <property type="evidence" value="ECO:0007669"/>
    <property type="project" value="TreeGrafter"/>
</dbReference>
<dbReference type="EMBL" id="VSWC01000002">
    <property type="protein sequence ID" value="KAA1117596.1"/>
    <property type="molecule type" value="Genomic_DNA"/>
</dbReference>
<keyword evidence="1 2" id="KW-0694">RNA-binding</keyword>
<dbReference type="PANTHER" id="PTHR19965:SF35">
    <property type="entry name" value="RNA ANNEALING PROTEIN YRA1"/>
    <property type="match status" value="1"/>
</dbReference>
<dbReference type="SMART" id="SM00360">
    <property type="entry name" value="RRM"/>
    <property type="match status" value="1"/>
</dbReference>
<evidence type="ECO:0000256" key="2">
    <source>
        <dbReference type="PROSITE-ProRule" id="PRU00176"/>
    </source>
</evidence>
<dbReference type="InterPro" id="IPR051229">
    <property type="entry name" value="ALYREF_mRNA_export"/>
</dbReference>
<evidence type="ECO:0000259" key="4">
    <source>
        <dbReference type="PROSITE" id="PS50102"/>
    </source>
</evidence>
<dbReference type="Pfam" id="PF00076">
    <property type="entry name" value="RRM_1"/>
    <property type="match status" value="1"/>
</dbReference>
<evidence type="ECO:0000256" key="3">
    <source>
        <dbReference type="SAM" id="MobiDB-lite"/>
    </source>
</evidence>
<gene>
    <name evidence="5" type="ORF">PGT21_015866</name>
</gene>